<feature type="compositionally biased region" description="Polar residues" evidence="2">
    <location>
        <begin position="906"/>
        <end position="923"/>
    </location>
</feature>
<name>A0A409W3L3_9AGAR</name>
<keyword evidence="6" id="KW-1185">Reference proteome</keyword>
<keyword evidence="1" id="KW-0677">Repeat</keyword>
<gene>
    <name evidence="5" type="ORF">CVT24_009447</name>
</gene>
<feature type="region of interest" description="Disordered" evidence="2">
    <location>
        <begin position="1133"/>
        <end position="1172"/>
    </location>
</feature>
<sequence length="1345" mass="146132">MADPIPISDGFVQAANVQIPMPVRSRNNVFIQGNITQHVTSIENGSAAHHAFSRLCDHGQGPCSLIAWRAGRWRHLTSVVGFDGPMGAGKTAAARSIAQRISNRKKLFGLFIFRRGEPGRNDASRFVTTLAYQMALSIPATRPYIEQQIMHDMSIFQQSLSCQLDALIIAPLQSIRAQYPDQMPAELPNTLVVDGLDECGGDDQGEGQIAVLNLLRRLASNDDILPFSILVHSRPERQIMNWFTMERHNTITSRITLDSSYNPDADIRFFVKQCILKVLTDHPSRKHLPRNWPLHESEQDLNPQENPDAEWPVVEEIVRLSSGQFIFPSTAMKFIASPRHEPNERLDYILSRWKQNDTNSPDSPRSIIDGLYLQILDAGDLPAVTRKLLTFDRIFRIIPNYSFAILFQSMYPSNALRTEERSHLLKTLGLSNEVFHICIEHMASLVHANTTDRVTESVFLTFHHSSFPEFLGNPSRARHWAINPNTHEFQEFVAQLLFNALKLFRTESCQRRQAFSLDVFNGLHLHCLQASRSQDGPRSIYFEELGREMALLCDFPITMYRESVTRFLQSWITSPLLLCFDTIGKESAKVLSWLHSTKTRERVSKVLNHSLIDENVRLTIKPHLKRYLSDPASFCDFLKWATFKKPPPVSPAELLKFLDLPQPSPEKDGLPGLSVIWHYLFRKDSEDRDRLLRILSIPSMEFLEEAFILLIRSAGTPQNSLSFNSESYASFKLQILYNAMFSYKMWSVLLSVRKWKDVSPQFCNDIESITIDSKMVFHFQSISRRSLVFAVLYSATIFVRAQTSDDIDDQNPAIVYSPREGIWNSVGDSFAVGGSYMRAQDASASASITHEFTSFEFIAPLWPFAAQMQITIDGGAPVIVDLQDYTREPGDSSDPSTAAAGVRWTSPRSARAQRTITFSSVPNSDRPFVIVDQLQFSQIPPPSPPPGGPTVPGGGPPGGGPGGGIPGGGPGSGGGSGTGGGTGGGTGTTGSGGSTGGDAGGSPSPSPSTTNTNTNSNFLTTPFATPTSDQTAPGASDTSTSTPDPVDASAEKKSNKALIGGLSAMGVVILLVILAALALFLQRRRHQQKKRREEYAAEFKPTLIDGPPVPQNPVNGQTGVIVAQAEKDAAGYLGAAPPSVSPSSSGAPAPTPSPGAASAPGGSPASTTPSSRVPVPYHLAAVPTVSLVTPPIMLDGNEAIPRRSGVYDVEQGLGTRNSLAPSDTTLAGVTYHDARSTPTPHTPPATGIPNAGSSAASLVPHPSSAGSGSNAALSTAERTTPPGARPPSILPGTANSNPFASSRDELATPSYGDGMPERESQQLSLATRDSVAEQIWDNVTPPIKK</sequence>
<evidence type="ECO:0000259" key="4">
    <source>
        <dbReference type="Pfam" id="PF24883"/>
    </source>
</evidence>
<proteinExistence type="predicted"/>
<feature type="compositionally biased region" description="Low complexity" evidence="2">
    <location>
        <begin position="1263"/>
        <end position="1276"/>
    </location>
</feature>
<accession>A0A409W3L3</accession>
<dbReference type="Pfam" id="PF24883">
    <property type="entry name" value="NPHP3_N"/>
    <property type="match status" value="1"/>
</dbReference>
<feature type="transmembrane region" description="Helical" evidence="3">
    <location>
        <begin position="1057"/>
        <end position="1081"/>
    </location>
</feature>
<evidence type="ECO:0000256" key="2">
    <source>
        <dbReference type="SAM" id="MobiDB-lite"/>
    </source>
</evidence>
<dbReference type="PANTHER" id="PTHR10039">
    <property type="entry name" value="AMELOGENIN"/>
    <property type="match status" value="1"/>
</dbReference>
<dbReference type="EMBL" id="NHTK01005836">
    <property type="protein sequence ID" value="PPQ73083.1"/>
    <property type="molecule type" value="Genomic_DNA"/>
</dbReference>
<dbReference type="Proteomes" id="UP000284842">
    <property type="component" value="Unassembled WGS sequence"/>
</dbReference>
<evidence type="ECO:0000313" key="5">
    <source>
        <dbReference type="EMBL" id="PPQ73083.1"/>
    </source>
</evidence>
<feature type="compositionally biased region" description="Low complexity" evidence="2">
    <location>
        <begin position="1001"/>
        <end position="1010"/>
    </location>
</feature>
<feature type="region of interest" description="Disordered" evidence="2">
    <location>
        <begin position="936"/>
        <end position="1052"/>
    </location>
</feature>
<dbReference type="InterPro" id="IPR056884">
    <property type="entry name" value="NPHP3-like_N"/>
</dbReference>
<feature type="compositionally biased region" description="Polar residues" evidence="2">
    <location>
        <begin position="1011"/>
        <end position="1043"/>
    </location>
</feature>
<dbReference type="Gene3D" id="1.20.5.510">
    <property type="entry name" value="Single helix bin"/>
    <property type="match status" value="1"/>
</dbReference>
<evidence type="ECO:0000256" key="3">
    <source>
        <dbReference type="SAM" id="Phobius"/>
    </source>
</evidence>
<protein>
    <recommendedName>
        <fullName evidence="4">Nephrocystin 3-like N-terminal domain-containing protein</fullName>
    </recommendedName>
</protein>
<dbReference type="SUPFAM" id="SSF52540">
    <property type="entry name" value="P-loop containing nucleoside triphosphate hydrolases"/>
    <property type="match status" value="1"/>
</dbReference>
<dbReference type="OrthoDB" id="5967843at2759"/>
<feature type="region of interest" description="Disordered" evidence="2">
    <location>
        <begin position="1232"/>
        <end position="1329"/>
    </location>
</feature>
<feature type="compositionally biased region" description="Pro residues" evidence="2">
    <location>
        <begin position="939"/>
        <end position="959"/>
    </location>
</feature>
<keyword evidence="3" id="KW-0472">Membrane</keyword>
<organism evidence="5 6">
    <name type="scientific">Panaeolus cyanescens</name>
    <dbReference type="NCBI Taxonomy" id="181874"/>
    <lineage>
        <taxon>Eukaryota</taxon>
        <taxon>Fungi</taxon>
        <taxon>Dikarya</taxon>
        <taxon>Basidiomycota</taxon>
        <taxon>Agaricomycotina</taxon>
        <taxon>Agaricomycetes</taxon>
        <taxon>Agaricomycetidae</taxon>
        <taxon>Agaricales</taxon>
        <taxon>Agaricineae</taxon>
        <taxon>Galeropsidaceae</taxon>
        <taxon>Panaeolus</taxon>
    </lineage>
</organism>
<feature type="region of interest" description="Disordered" evidence="2">
    <location>
        <begin position="886"/>
        <end position="923"/>
    </location>
</feature>
<dbReference type="InterPro" id="IPR027417">
    <property type="entry name" value="P-loop_NTPase"/>
</dbReference>
<keyword evidence="3" id="KW-1133">Transmembrane helix</keyword>
<keyword evidence="3" id="KW-0812">Transmembrane</keyword>
<evidence type="ECO:0000313" key="6">
    <source>
        <dbReference type="Proteomes" id="UP000284842"/>
    </source>
</evidence>
<reference evidence="5 6" key="1">
    <citation type="journal article" date="2018" name="Evol. Lett.">
        <title>Horizontal gene cluster transfer increased hallucinogenic mushroom diversity.</title>
        <authorList>
            <person name="Reynolds H.T."/>
            <person name="Vijayakumar V."/>
            <person name="Gluck-Thaler E."/>
            <person name="Korotkin H.B."/>
            <person name="Matheny P.B."/>
            <person name="Slot J.C."/>
        </authorList>
    </citation>
    <scope>NUCLEOTIDE SEQUENCE [LARGE SCALE GENOMIC DNA]</scope>
    <source>
        <strain evidence="5 6">2629</strain>
    </source>
</reference>
<feature type="compositionally biased region" description="Gly residues" evidence="2">
    <location>
        <begin position="960"/>
        <end position="1000"/>
    </location>
</feature>
<feature type="domain" description="Nephrocystin 3-like N-terminal" evidence="4">
    <location>
        <begin position="78"/>
        <end position="234"/>
    </location>
</feature>
<comment type="caution">
    <text evidence="5">The sequence shown here is derived from an EMBL/GenBank/DDBJ whole genome shotgun (WGS) entry which is preliminary data.</text>
</comment>
<evidence type="ECO:0000256" key="1">
    <source>
        <dbReference type="ARBA" id="ARBA00022737"/>
    </source>
</evidence>
<dbReference type="PANTHER" id="PTHR10039:SF14">
    <property type="entry name" value="NACHT DOMAIN-CONTAINING PROTEIN"/>
    <property type="match status" value="1"/>
</dbReference>
<feature type="compositionally biased region" description="Low complexity" evidence="2">
    <location>
        <begin position="1134"/>
        <end position="1171"/>
    </location>
</feature>
<dbReference type="InParanoid" id="A0A409W3L3"/>